<dbReference type="GO" id="GO:0010498">
    <property type="term" value="P:proteasomal protein catabolic process"/>
    <property type="evidence" value="ECO:0007669"/>
    <property type="project" value="InterPro"/>
</dbReference>
<dbReference type="PANTHER" id="PTHR42307">
    <property type="entry name" value="PUP DEAMIDASE/DEPUPYLASE"/>
    <property type="match status" value="1"/>
</dbReference>
<proteinExistence type="predicted"/>
<dbReference type="InterPro" id="IPR004347">
    <property type="entry name" value="Pup_ligase/deamidase"/>
</dbReference>
<dbReference type="GO" id="GO:0019941">
    <property type="term" value="P:modification-dependent protein catabolic process"/>
    <property type="evidence" value="ECO:0007669"/>
    <property type="project" value="InterPro"/>
</dbReference>
<dbReference type="PANTHER" id="PTHR42307:SF2">
    <property type="entry name" value="PUP DEAMIDASE_DEPUPYLASE"/>
    <property type="match status" value="1"/>
</dbReference>
<sequence length="550" mass="62281">MRKRICGTETEYSFYILDEDADFLDLNRHNGTKSISWKDLFDREYAKKYSCLEYFLGSSSKMFFLNGGCYHNDNGSGVSMGNSRVVGVPTPEYATPECVSARDLVLHEKAGDIIMRDLLGLEGKNKDSVAVYKHVRGLAPSEGPDSDSYDSTSGHHENYSITTEFESSLSSLFIESGAVGLNMVQKILSNFLISRIVLSGSGWFSIGNFSLNSEYPFQLSPRVRFLDRVLCQSTTSNRGLINVGRREPLIGTLSGGLGPPPFQRVHIIGGDSNMSETSIYLTAGMTMLVFKMTASGILNNMPSFQNPIDALYRFNSDPTLRIVAPLEKPNYFFGGQETTAVSMQKYFLLKAKDFAESHNLSEEEEDIIKLWEECLNMLEDDFRSLAGILDWPTQFCLTEDFLEQNGSSFDGLRIDYCERGLYPGDLVKKCVGLNLNYHAITGKGIYNKLVSEGMMTRIVNDEEIELATLVPPGDTRAWARHIFLKVVEREFPKFEILTVDWDRLIWKKRGLYYDARIELTDPFVKNYKMLYSLLERDFPETFREVIKDVA</sequence>
<evidence type="ECO:0000313" key="2">
    <source>
        <dbReference type="Proteomes" id="UP000228496"/>
    </source>
</evidence>
<comment type="caution">
    <text evidence="1">The sequence shown here is derived from an EMBL/GenBank/DDBJ whole genome shotgun (WGS) entry which is preliminary data.</text>
</comment>
<evidence type="ECO:0000313" key="1">
    <source>
        <dbReference type="EMBL" id="PJE51088.1"/>
    </source>
</evidence>
<organism evidence="1 2">
    <name type="scientific">Candidatus Yanofskybacteria bacterium CG10_big_fil_rev_8_21_14_0_10_36_16</name>
    <dbReference type="NCBI Taxonomy" id="1975096"/>
    <lineage>
        <taxon>Bacteria</taxon>
        <taxon>Candidatus Yanofskyibacteriota</taxon>
    </lineage>
</organism>
<dbReference type="GO" id="GO:0005524">
    <property type="term" value="F:ATP binding"/>
    <property type="evidence" value="ECO:0007669"/>
    <property type="project" value="TreeGrafter"/>
</dbReference>
<protein>
    <recommendedName>
        <fullName evidence="3">Pup--protein ligase</fullName>
    </recommendedName>
</protein>
<dbReference type="EMBL" id="PCXQ01000004">
    <property type="protein sequence ID" value="PJE51088.1"/>
    <property type="molecule type" value="Genomic_DNA"/>
</dbReference>
<reference evidence="1 2" key="1">
    <citation type="submission" date="2017-09" db="EMBL/GenBank/DDBJ databases">
        <title>Depth-based differentiation of microbial function through sediment-hosted aquifers and enrichment of novel symbionts in the deep terrestrial subsurface.</title>
        <authorList>
            <person name="Probst A.J."/>
            <person name="Ladd B."/>
            <person name="Jarett J.K."/>
            <person name="Geller-Mcgrath D.E."/>
            <person name="Sieber C.M."/>
            <person name="Emerson J.B."/>
            <person name="Anantharaman K."/>
            <person name="Thomas B.C."/>
            <person name="Malmstrom R."/>
            <person name="Stieglmeier M."/>
            <person name="Klingl A."/>
            <person name="Woyke T."/>
            <person name="Ryan C.M."/>
            <person name="Banfield J.F."/>
        </authorList>
    </citation>
    <scope>NUCLEOTIDE SEQUENCE [LARGE SCALE GENOMIC DNA]</scope>
    <source>
        <strain evidence="1">CG10_big_fil_rev_8_21_14_0_10_36_16</strain>
    </source>
</reference>
<evidence type="ECO:0008006" key="3">
    <source>
        <dbReference type="Google" id="ProtNLM"/>
    </source>
</evidence>
<dbReference type="Pfam" id="PF03136">
    <property type="entry name" value="Pup_ligase"/>
    <property type="match status" value="1"/>
</dbReference>
<dbReference type="GO" id="GO:0070490">
    <property type="term" value="P:protein pupylation"/>
    <property type="evidence" value="ECO:0007669"/>
    <property type="project" value="TreeGrafter"/>
</dbReference>
<dbReference type="Proteomes" id="UP000228496">
    <property type="component" value="Unassembled WGS sequence"/>
</dbReference>
<accession>A0A2J0QAH2</accession>
<dbReference type="AlphaFoldDB" id="A0A2J0QAH2"/>
<gene>
    <name evidence="1" type="ORF">COV29_02330</name>
</gene>
<name>A0A2J0QAH2_9BACT</name>